<evidence type="ECO:0000256" key="1">
    <source>
        <dbReference type="SAM" id="MobiDB-lite"/>
    </source>
</evidence>
<accession>A0ABS5VZP3</accession>
<organism evidence="3 4">
    <name type="scientific">Croceibacterium selenioxidans</name>
    <dbReference type="NCBI Taxonomy" id="2838833"/>
    <lineage>
        <taxon>Bacteria</taxon>
        <taxon>Pseudomonadati</taxon>
        <taxon>Pseudomonadota</taxon>
        <taxon>Alphaproteobacteria</taxon>
        <taxon>Sphingomonadales</taxon>
        <taxon>Erythrobacteraceae</taxon>
        <taxon>Croceibacterium</taxon>
    </lineage>
</organism>
<feature type="compositionally biased region" description="Pro residues" evidence="1">
    <location>
        <begin position="23"/>
        <end position="34"/>
    </location>
</feature>
<evidence type="ECO:0000313" key="4">
    <source>
        <dbReference type="Proteomes" id="UP000811255"/>
    </source>
</evidence>
<evidence type="ECO:0000313" key="3">
    <source>
        <dbReference type="EMBL" id="MBT2132995.1"/>
    </source>
</evidence>
<dbReference type="RefSeq" id="WP_214534259.1">
    <property type="nucleotide sequence ID" value="NZ_JAHFVK010000001.1"/>
</dbReference>
<evidence type="ECO:0000256" key="2">
    <source>
        <dbReference type="SAM" id="SignalP"/>
    </source>
</evidence>
<keyword evidence="2" id="KW-0732">Signal</keyword>
<name>A0ABS5VZP3_9SPHN</name>
<reference evidence="3 4" key="1">
    <citation type="submission" date="2021-05" db="EMBL/GenBank/DDBJ databases">
        <title>Croceibacterium sp. LX-88 genome sequence.</title>
        <authorList>
            <person name="Luo X."/>
        </authorList>
    </citation>
    <scope>NUCLEOTIDE SEQUENCE [LARGE SCALE GENOMIC DNA]</scope>
    <source>
        <strain evidence="3 4">LX-88</strain>
    </source>
</reference>
<keyword evidence="4" id="KW-1185">Reference proteome</keyword>
<feature type="signal peptide" evidence="2">
    <location>
        <begin position="1"/>
        <end position="18"/>
    </location>
</feature>
<feature type="region of interest" description="Disordered" evidence="1">
    <location>
        <begin position="17"/>
        <end position="41"/>
    </location>
</feature>
<dbReference type="EMBL" id="JAHFVK010000001">
    <property type="protein sequence ID" value="MBT2132995.1"/>
    <property type="molecule type" value="Genomic_DNA"/>
</dbReference>
<comment type="caution">
    <text evidence="3">The sequence shown here is derived from an EMBL/GenBank/DDBJ whole genome shotgun (WGS) entry which is preliminary data.</text>
</comment>
<protein>
    <submittedName>
        <fullName evidence="3">Homogentisate 1,2-dioxygenase</fullName>
    </submittedName>
</protein>
<proteinExistence type="predicted"/>
<feature type="chain" id="PRO_5046898205" evidence="2">
    <location>
        <begin position="19"/>
        <end position="169"/>
    </location>
</feature>
<sequence>MRIILAAFALLTATGTTAAEPEACPPAPTAPPPHFSSWSEPRALPSVTKAEDLEQAHFAAGEAVELQLHPDGEVAYQTLPQGAGEAKSFGGMARFSVTEAGLYSVGLGAFAWVDVVRNGVPQKTSTFGHGPECTGIRKVVSFQLEPGDYTLEISGNEQASIRVLVGRAG</sequence>
<gene>
    <name evidence="3" type="ORF">KK137_01505</name>
</gene>
<dbReference type="Proteomes" id="UP000811255">
    <property type="component" value="Unassembled WGS sequence"/>
</dbReference>